<dbReference type="SUPFAM" id="SSF81665">
    <property type="entry name" value="Calcium ATPase, transmembrane domain M"/>
    <property type="match status" value="1"/>
</dbReference>
<comment type="subcellular location">
    <subcellularLocation>
        <location evidence="10">Cell membrane</location>
    </subcellularLocation>
    <subcellularLocation>
        <location evidence="1">Endomembrane system</location>
        <topology evidence="1">Multi-pass membrane protein</topology>
    </subcellularLocation>
</comment>
<proteinExistence type="inferred from homology"/>
<dbReference type="SFLD" id="SFLDS00003">
    <property type="entry name" value="Haloacid_Dehalogenase"/>
    <property type="match status" value="1"/>
</dbReference>
<accession>A0ABU9GQC3</accession>
<evidence type="ECO:0000256" key="8">
    <source>
        <dbReference type="ARBA" id="ARBA00022989"/>
    </source>
</evidence>
<evidence type="ECO:0000256" key="6">
    <source>
        <dbReference type="ARBA" id="ARBA00022840"/>
    </source>
</evidence>
<dbReference type="Gene3D" id="2.70.150.10">
    <property type="entry name" value="Calcium-transporting ATPase, cytoplasmic transduction domain A"/>
    <property type="match status" value="1"/>
</dbReference>
<feature type="domain" description="HMA" evidence="11">
    <location>
        <begin position="5"/>
        <end position="73"/>
    </location>
</feature>
<feature type="transmembrane region" description="Helical" evidence="10">
    <location>
        <begin position="194"/>
        <end position="215"/>
    </location>
</feature>
<dbReference type="CDD" id="cd00371">
    <property type="entry name" value="HMA"/>
    <property type="match status" value="2"/>
</dbReference>
<evidence type="ECO:0000256" key="4">
    <source>
        <dbReference type="ARBA" id="ARBA00022723"/>
    </source>
</evidence>
<dbReference type="PRINTS" id="PR00119">
    <property type="entry name" value="CATATPASE"/>
</dbReference>
<dbReference type="Proteomes" id="UP001369082">
    <property type="component" value="Unassembled WGS sequence"/>
</dbReference>
<keyword evidence="10" id="KW-1003">Cell membrane</keyword>
<evidence type="ECO:0000256" key="9">
    <source>
        <dbReference type="ARBA" id="ARBA00023136"/>
    </source>
</evidence>
<dbReference type="Pfam" id="PF00702">
    <property type="entry name" value="Hydrolase"/>
    <property type="match status" value="1"/>
</dbReference>
<dbReference type="RefSeq" id="WP_341597468.1">
    <property type="nucleotide sequence ID" value="NZ_JBAKAZ010000022.1"/>
</dbReference>
<dbReference type="InterPro" id="IPR008250">
    <property type="entry name" value="ATPase_P-typ_transduc_dom_A_sf"/>
</dbReference>
<keyword evidence="4 10" id="KW-0479">Metal-binding</keyword>
<dbReference type="NCBIfam" id="TIGR01511">
    <property type="entry name" value="ATPase-IB1_Cu"/>
    <property type="match status" value="1"/>
</dbReference>
<dbReference type="NCBIfam" id="TIGR01494">
    <property type="entry name" value="ATPase_P-type"/>
    <property type="match status" value="1"/>
</dbReference>
<dbReference type="InterPro" id="IPR023299">
    <property type="entry name" value="ATPase_P-typ_cyto_dom_N"/>
</dbReference>
<keyword evidence="6 10" id="KW-0067">ATP-binding</keyword>
<dbReference type="InterPro" id="IPR036163">
    <property type="entry name" value="HMA_dom_sf"/>
</dbReference>
<evidence type="ECO:0000256" key="7">
    <source>
        <dbReference type="ARBA" id="ARBA00022967"/>
    </source>
</evidence>
<evidence type="ECO:0000256" key="2">
    <source>
        <dbReference type="ARBA" id="ARBA00006024"/>
    </source>
</evidence>
<dbReference type="NCBIfam" id="TIGR01525">
    <property type="entry name" value="ATPase-IB_hvy"/>
    <property type="match status" value="1"/>
</dbReference>
<dbReference type="Gene3D" id="3.40.1110.10">
    <property type="entry name" value="Calcium-transporting ATPase, cytoplasmic domain N"/>
    <property type="match status" value="1"/>
</dbReference>
<keyword evidence="9 10" id="KW-0472">Membrane</keyword>
<dbReference type="PANTHER" id="PTHR43520">
    <property type="entry name" value="ATP7, ISOFORM B"/>
    <property type="match status" value="1"/>
</dbReference>
<keyword evidence="3 10" id="KW-0812">Transmembrane</keyword>
<dbReference type="SFLD" id="SFLDG00002">
    <property type="entry name" value="C1.7:_P-type_atpase_like"/>
    <property type="match status" value="1"/>
</dbReference>
<dbReference type="Gene3D" id="3.40.50.1000">
    <property type="entry name" value="HAD superfamily/HAD-like"/>
    <property type="match status" value="1"/>
</dbReference>
<sequence>MSEQQKISFSVYGMNCASCASTLTKAFETLPNIQANVNFSLEKASLTFDKTQLSEPLAPAINQILLDKGYQTDYETLVFNADWSCASCVEKTVKALKKHPFVIDVKTNLITKTLYVETLQSLVNAELIQTLIAISPYQLEQKDNHSSQQKLINKQQQEKRLFRREKISLLLALLLSLPFCIAMISMFINDTQLLSPIMQFALASPIQFLIGARFYKGAWQSIKNYTTNMDVLVVLGTSAAYFFSVYSMLSGHHTHLYFESSSLVIVLIRIGKYLEFKAKKSSSQAIASLNQLQAIDAQVKKGKVFKTVLIEQVQVNDLVQIAAGDKVPVDGVIVEGSSYINESLLTGESKPILKNTDDTIYAGTINGDGTLLIKTTAVNEQTKLHHIISLVESAQMSKAPILQLVDKISAVFVPVVLSIALLTFASWMLIDGNFEAALLHSVAVLVIACPCALGLATPTAMVVGTGLAAQKGILIKDLNTLQMAHKLDYIAFDKTGTLTKGKVGLEKVTALDSDFYPILLALQTASKHPIAKAVVEHCQSLEVEPKQLTNIQSIQGEGITATLNGDNVYVGNEKILTRFKVDKATQLATHAINVAEDDNVIYVGYKESIIGFFLIADQLREQSQQAITDLQKLDLSTLMLSGDKYQVVEKLSSELGLDGFYAQQSPQQKLQHLSRLQQDHLVAMVGDGVNDAPALAQADVSIAMGGGSDVAKHTASMTLMRDDPRLIAVAIKLSRYTWRTIRQNLFWAFIFNTIAIPAAALGYLNPTLAALAMTASSLMVLGNSLRLKTSQSSI</sequence>
<feature type="transmembrane region" description="Helical" evidence="10">
    <location>
        <begin position="227"/>
        <end position="249"/>
    </location>
</feature>
<dbReference type="InterPro" id="IPR059000">
    <property type="entry name" value="ATPase_P-type_domA"/>
</dbReference>
<dbReference type="InterPro" id="IPR036412">
    <property type="entry name" value="HAD-like_sf"/>
</dbReference>
<dbReference type="PROSITE" id="PS00154">
    <property type="entry name" value="ATPASE_E1_E2"/>
    <property type="match status" value="1"/>
</dbReference>
<dbReference type="EMBL" id="JBAKAZ010000022">
    <property type="protein sequence ID" value="MEL0629460.1"/>
    <property type="molecule type" value="Genomic_DNA"/>
</dbReference>
<protein>
    <submittedName>
        <fullName evidence="12">Heavy metal translocating P-type ATPase</fullName>
    </submittedName>
</protein>
<keyword evidence="8 10" id="KW-1133">Transmembrane helix</keyword>
<feature type="transmembrane region" description="Helical" evidence="10">
    <location>
        <begin position="408"/>
        <end position="430"/>
    </location>
</feature>
<evidence type="ECO:0000256" key="5">
    <source>
        <dbReference type="ARBA" id="ARBA00022741"/>
    </source>
</evidence>
<dbReference type="InterPro" id="IPR001757">
    <property type="entry name" value="P_typ_ATPase"/>
</dbReference>
<dbReference type="InterPro" id="IPR044492">
    <property type="entry name" value="P_typ_ATPase_HD_dom"/>
</dbReference>
<evidence type="ECO:0000259" key="11">
    <source>
        <dbReference type="PROSITE" id="PS50846"/>
    </source>
</evidence>
<evidence type="ECO:0000256" key="1">
    <source>
        <dbReference type="ARBA" id="ARBA00004127"/>
    </source>
</evidence>
<feature type="transmembrane region" description="Helical" evidence="10">
    <location>
        <begin position="167"/>
        <end position="188"/>
    </location>
</feature>
<keyword evidence="5 10" id="KW-0547">Nucleotide-binding</keyword>
<dbReference type="CDD" id="cd02094">
    <property type="entry name" value="P-type_ATPase_Cu-like"/>
    <property type="match status" value="1"/>
</dbReference>
<dbReference type="SUPFAM" id="SSF81653">
    <property type="entry name" value="Calcium ATPase, transduction domain A"/>
    <property type="match status" value="1"/>
</dbReference>
<feature type="transmembrane region" description="Helical" evidence="10">
    <location>
        <begin position="442"/>
        <end position="469"/>
    </location>
</feature>
<dbReference type="Gene3D" id="3.30.70.100">
    <property type="match status" value="2"/>
</dbReference>
<dbReference type="InterPro" id="IPR018303">
    <property type="entry name" value="ATPase_P-typ_P_site"/>
</dbReference>
<dbReference type="Pfam" id="PF00403">
    <property type="entry name" value="HMA"/>
    <property type="match status" value="1"/>
</dbReference>
<dbReference type="InterPro" id="IPR006121">
    <property type="entry name" value="HMA_dom"/>
</dbReference>
<organism evidence="12 13">
    <name type="scientific">Psychromonas aquatilis</name>
    <dbReference type="NCBI Taxonomy" id="2005072"/>
    <lineage>
        <taxon>Bacteria</taxon>
        <taxon>Pseudomonadati</taxon>
        <taxon>Pseudomonadota</taxon>
        <taxon>Gammaproteobacteria</taxon>
        <taxon>Alteromonadales</taxon>
        <taxon>Psychromonadaceae</taxon>
        <taxon>Psychromonas</taxon>
    </lineage>
</organism>
<feature type="transmembrane region" description="Helical" evidence="10">
    <location>
        <begin position="255"/>
        <end position="274"/>
    </location>
</feature>
<dbReference type="Pfam" id="PF00122">
    <property type="entry name" value="E1-E2_ATPase"/>
    <property type="match status" value="1"/>
</dbReference>
<evidence type="ECO:0000313" key="12">
    <source>
        <dbReference type="EMBL" id="MEL0629460.1"/>
    </source>
</evidence>
<dbReference type="SUPFAM" id="SSF56784">
    <property type="entry name" value="HAD-like"/>
    <property type="match status" value="1"/>
</dbReference>
<evidence type="ECO:0000313" key="13">
    <source>
        <dbReference type="Proteomes" id="UP001369082"/>
    </source>
</evidence>
<gene>
    <name evidence="12" type="ORF">V6256_07550</name>
</gene>
<evidence type="ECO:0000256" key="10">
    <source>
        <dbReference type="RuleBase" id="RU362081"/>
    </source>
</evidence>
<name>A0ABU9GQC3_9GAMM</name>
<feature type="transmembrane region" description="Helical" evidence="10">
    <location>
        <begin position="770"/>
        <end position="787"/>
    </location>
</feature>
<dbReference type="SFLD" id="SFLDF00027">
    <property type="entry name" value="p-type_atpase"/>
    <property type="match status" value="1"/>
</dbReference>
<dbReference type="InterPro" id="IPR023214">
    <property type="entry name" value="HAD_sf"/>
</dbReference>
<comment type="caution">
    <text evidence="12">The sequence shown here is derived from an EMBL/GenBank/DDBJ whole genome shotgun (WGS) entry which is preliminary data.</text>
</comment>
<feature type="domain" description="HMA" evidence="11">
    <location>
        <begin position="74"/>
        <end position="140"/>
    </location>
</feature>
<dbReference type="PROSITE" id="PS50846">
    <property type="entry name" value="HMA_2"/>
    <property type="match status" value="2"/>
</dbReference>
<keyword evidence="13" id="KW-1185">Reference proteome</keyword>
<dbReference type="PANTHER" id="PTHR43520:SF8">
    <property type="entry name" value="P-TYPE CU(+) TRANSPORTER"/>
    <property type="match status" value="1"/>
</dbReference>
<dbReference type="InterPro" id="IPR023298">
    <property type="entry name" value="ATPase_P-typ_TM_dom_sf"/>
</dbReference>
<dbReference type="InterPro" id="IPR027256">
    <property type="entry name" value="P-typ_ATPase_IB"/>
</dbReference>
<keyword evidence="7" id="KW-1278">Translocase</keyword>
<evidence type="ECO:0000256" key="3">
    <source>
        <dbReference type="ARBA" id="ARBA00022692"/>
    </source>
</evidence>
<comment type="similarity">
    <text evidence="2 10">Belongs to the cation transport ATPase (P-type) (TC 3.A.3) family. Type IB subfamily.</text>
</comment>
<feature type="transmembrane region" description="Helical" evidence="10">
    <location>
        <begin position="745"/>
        <end position="764"/>
    </location>
</feature>
<reference evidence="12 13" key="1">
    <citation type="submission" date="2024-02" db="EMBL/GenBank/DDBJ databases">
        <title>Bacteria isolated from the canopy kelp, Nereocystis luetkeana.</title>
        <authorList>
            <person name="Pfister C.A."/>
            <person name="Younker I.T."/>
            <person name="Light S.H."/>
        </authorList>
    </citation>
    <scope>NUCLEOTIDE SEQUENCE [LARGE SCALE GENOMIC DNA]</scope>
    <source>
        <strain evidence="12 13">TI.1.05</strain>
    </source>
</reference>
<dbReference type="SUPFAM" id="SSF55008">
    <property type="entry name" value="HMA, heavy metal-associated domain"/>
    <property type="match status" value="2"/>
</dbReference>